<sequence length="764" mass="86896">MSTAILQSEPGTTLLRFASGNGPVTRRILRTPLRDALPTEIPIIDISPSFGDALADRKSVAQKIRNAATTSGFFYITNHGIDSSITDSAHAACLDYFRQDEEAKMQSWVGKSRYFNGYKPPGSQRINKSESIDVRETFSWTYDPRHDPDVSDVQSIPEEARRFLRIEDFHWDGTANRPLFKESIIRYWQSCLKLARVLVRAFALSMDLPENYFDDKFKYPDAALALNYYPPLSATSNATDVDADAKVSIGSHTDFQLFTILWQDAVGGLQVLNRQGQWIRAAPIPGTFVVNIADYLQRITNDLYFVSSTNFGSVADSNSTDASLSSTRPLVRAFNTSIEWIQDQFSRLRRLRKPRLLWELIALGGSATIGTGVSISLLYVFIFILQPQVFRNIASESFISKYPIDADGHPVDGLARWTEDFSRSVVPITCHSHNDYWRKYPLYSALAAGCTGIEADVWLSDDGSDILVGHDRESLSPDKTLRSMYIDPLLAILNKMNPPETWSNFSRTDCAQGVFRSRPNVTVVLLLDVKDDALKTWPVVMQQLQPLRDQMFLARYESVVVGPNLVLKQHLWPGPITVVGTGDLVEKRWANNWPDEMHYRYYHDAFLDAPLERLPDENYKFGLYGKSIAWDPEDAYYTSVSFQQSIGSVRTGFSNSQLKKLRYQIETAKWSGLKSRYWDLPSWPIGYRDYVWEVLTREGVDMLNIDDLQSASKRSWTTGYIGNLIWMISMSVGLFLLSVVLTYFGYRAIKKQMERMTTQPIMLE</sequence>
<name>A0ACC3YKK8_COLTU</name>
<protein>
    <submittedName>
        <fullName evidence="1">Altered inheritance of mitochondria protein 6-like protein 2</fullName>
    </submittedName>
</protein>
<evidence type="ECO:0000313" key="2">
    <source>
        <dbReference type="Proteomes" id="UP000805649"/>
    </source>
</evidence>
<comment type="caution">
    <text evidence="1">The sequence shown here is derived from an EMBL/GenBank/DDBJ whole genome shotgun (WGS) entry which is preliminary data.</text>
</comment>
<gene>
    <name evidence="1" type="ORF">CTRU02_213393</name>
</gene>
<dbReference type="Proteomes" id="UP000805649">
    <property type="component" value="Unassembled WGS sequence"/>
</dbReference>
<evidence type="ECO:0000313" key="1">
    <source>
        <dbReference type="EMBL" id="KAL0932440.1"/>
    </source>
</evidence>
<reference evidence="1 2" key="1">
    <citation type="journal article" date="2020" name="Phytopathology">
        <title>Genome Sequence Resources of Colletotrichum truncatum, C. plurivorum, C. musicola, and C. sojae: Four Species Pathogenic to Soybean (Glycine max).</title>
        <authorList>
            <person name="Rogerio F."/>
            <person name="Boufleur T.R."/>
            <person name="Ciampi-Guillardi M."/>
            <person name="Sukno S.A."/>
            <person name="Thon M.R."/>
            <person name="Massola Junior N.S."/>
            <person name="Baroncelli R."/>
        </authorList>
    </citation>
    <scope>NUCLEOTIDE SEQUENCE [LARGE SCALE GENOMIC DNA]</scope>
    <source>
        <strain evidence="1 2">CMES1059</strain>
    </source>
</reference>
<organism evidence="1 2">
    <name type="scientific">Colletotrichum truncatum</name>
    <name type="common">Anthracnose fungus</name>
    <name type="synonym">Colletotrichum capsici</name>
    <dbReference type="NCBI Taxonomy" id="5467"/>
    <lineage>
        <taxon>Eukaryota</taxon>
        <taxon>Fungi</taxon>
        <taxon>Dikarya</taxon>
        <taxon>Ascomycota</taxon>
        <taxon>Pezizomycotina</taxon>
        <taxon>Sordariomycetes</taxon>
        <taxon>Hypocreomycetidae</taxon>
        <taxon>Glomerellales</taxon>
        <taxon>Glomerellaceae</taxon>
        <taxon>Colletotrichum</taxon>
        <taxon>Colletotrichum truncatum species complex</taxon>
    </lineage>
</organism>
<proteinExistence type="predicted"/>
<dbReference type="EMBL" id="VUJX02000009">
    <property type="protein sequence ID" value="KAL0932440.1"/>
    <property type="molecule type" value="Genomic_DNA"/>
</dbReference>
<keyword evidence="2" id="KW-1185">Reference proteome</keyword>
<accession>A0ACC3YKK8</accession>